<keyword evidence="2" id="KW-1185">Reference proteome</keyword>
<sequence length="121" mass="12954">MPPQPAFLVCGLFGAGMEIKARRHATRRGGCIDDHSLIIFELGESVQNGALDFRALSARQPTISRRQRQGTLEITLALEIALDGKLGPRSSLGKESVSCAPEADERKGHFLILSGGSVLQG</sequence>
<dbReference type="EMBL" id="JAOQAV010000004">
    <property type="protein sequence ID" value="KAJ4195055.1"/>
    <property type="molecule type" value="Genomic_DNA"/>
</dbReference>
<accession>A0A9W8RG55</accession>
<evidence type="ECO:0000313" key="2">
    <source>
        <dbReference type="Proteomes" id="UP001152087"/>
    </source>
</evidence>
<dbReference type="Proteomes" id="UP001152087">
    <property type="component" value="Unassembled WGS sequence"/>
</dbReference>
<comment type="caution">
    <text evidence="1">The sequence shown here is derived from an EMBL/GenBank/DDBJ whole genome shotgun (WGS) entry which is preliminary data.</text>
</comment>
<evidence type="ECO:0000313" key="1">
    <source>
        <dbReference type="EMBL" id="KAJ4195055.1"/>
    </source>
</evidence>
<reference evidence="1" key="1">
    <citation type="submission" date="2022-09" db="EMBL/GenBank/DDBJ databases">
        <title>Fusarium specimens isolated from Avocado Roots.</title>
        <authorList>
            <person name="Stajich J."/>
            <person name="Roper C."/>
            <person name="Heimlech-Rivalta G."/>
        </authorList>
    </citation>
    <scope>NUCLEOTIDE SEQUENCE</scope>
    <source>
        <strain evidence="1">A02</strain>
    </source>
</reference>
<organism evidence="1 2">
    <name type="scientific">Fusarium falciforme</name>
    <dbReference type="NCBI Taxonomy" id="195108"/>
    <lineage>
        <taxon>Eukaryota</taxon>
        <taxon>Fungi</taxon>
        <taxon>Dikarya</taxon>
        <taxon>Ascomycota</taxon>
        <taxon>Pezizomycotina</taxon>
        <taxon>Sordariomycetes</taxon>
        <taxon>Hypocreomycetidae</taxon>
        <taxon>Hypocreales</taxon>
        <taxon>Nectriaceae</taxon>
        <taxon>Fusarium</taxon>
        <taxon>Fusarium solani species complex</taxon>
    </lineage>
</organism>
<protein>
    <submittedName>
        <fullName evidence="1">Uncharacterized protein</fullName>
    </submittedName>
</protein>
<name>A0A9W8RG55_9HYPO</name>
<dbReference type="AlphaFoldDB" id="A0A9W8RG55"/>
<proteinExistence type="predicted"/>
<gene>
    <name evidence="1" type="ORF">NW755_002477</name>
</gene>